<evidence type="ECO:0000256" key="7">
    <source>
        <dbReference type="ARBA" id="ARBA00024701"/>
    </source>
</evidence>
<evidence type="ECO:0000256" key="5">
    <source>
        <dbReference type="ARBA" id="ARBA00023125"/>
    </source>
</evidence>
<comment type="caution">
    <text evidence="9">The sequence shown here is derived from an EMBL/GenBank/DDBJ whole genome shotgun (WGS) entry which is preliminary data.</text>
</comment>
<reference evidence="9" key="2">
    <citation type="journal article" date="2021" name="PeerJ">
        <title>Extensive microbial diversity within the chicken gut microbiome revealed by metagenomics and culture.</title>
        <authorList>
            <person name="Gilroy R."/>
            <person name="Ravi A."/>
            <person name="Getino M."/>
            <person name="Pursley I."/>
            <person name="Horton D.L."/>
            <person name="Alikhan N.F."/>
            <person name="Baker D."/>
            <person name="Gharbi K."/>
            <person name="Hall N."/>
            <person name="Watson M."/>
            <person name="Adriaenssens E.M."/>
            <person name="Foster-Nyarko E."/>
            <person name="Jarju S."/>
            <person name="Secka A."/>
            <person name="Antonio M."/>
            <person name="Oren A."/>
            <person name="Chaudhuri R.R."/>
            <person name="La Ragione R."/>
            <person name="Hildebrand F."/>
            <person name="Pallen M.J."/>
        </authorList>
    </citation>
    <scope>NUCLEOTIDE SEQUENCE</scope>
    <source>
        <strain evidence="9">CHK199-13235</strain>
    </source>
</reference>
<dbReference type="InterPro" id="IPR000943">
    <property type="entry name" value="RNA_pol_sigma70"/>
</dbReference>
<dbReference type="SMART" id="SM00421">
    <property type="entry name" value="HTH_LUXR"/>
    <property type="match status" value="1"/>
</dbReference>
<dbReference type="PANTHER" id="PTHR30385:SF1">
    <property type="entry name" value="RNA POLYMERASE SIGMA-H FACTOR"/>
    <property type="match status" value="1"/>
</dbReference>
<dbReference type="SUPFAM" id="SSF88946">
    <property type="entry name" value="Sigma2 domain of RNA polymerase sigma factors"/>
    <property type="match status" value="1"/>
</dbReference>
<protein>
    <recommendedName>
        <fullName evidence="2">RNA polymerase sigma factor SigS</fullName>
    </recommendedName>
</protein>
<dbReference type="Proteomes" id="UP000824002">
    <property type="component" value="Unassembled WGS sequence"/>
</dbReference>
<reference evidence="9" key="1">
    <citation type="submission" date="2020-10" db="EMBL/GenBank/DDBJ databases">
        <authorList>
            <person name="Gilroy R."/>
        </authorList>
    </citation>
    <scope>NUCLEOTIDE SEQUENCE</scope>
    <source>
        <strain evidence="9">CHK199-13235</strain>
    </source>
</reference>
<comment type="function">
    <text evidence="7">Sigma factors are initiation factors that promote the attachment of RNA polymerase to specific initiation sites and are then released. Sigma-S contributes to the protection against external stress, thus playing a role in cellular fitness and survival.</text>
</comment>
<dbReference type="InterPro" id="IPR007627">
    <property type="entry name" value="RNA_pol_sigma70_r2"/>
</dbReference>
<dbReference type="GO" id="GO:0016987">
    <property type="term" value="F:sigma factor activity"/>
    <property type="evidence" value="ECO:0007669"/>
    <property type="project" value="UniProtKB-KW"/>
</dbReference>
<evidence type="ECO:0000259" key="8">
    <source>
        <dbReference type="PROSITE" id="PS50043"/>
    </source>
</evidence>
<dbReference type="InterPro" id="IPR016032">
    <property type="entry name" value="Sig_transdc_resp-reg_C-effctor"/>
</dbReference>
<dbReference type="InterPro" id="IPR013325">
    <property type="entry name" value="RNA_pol_sigma_r2"/>
</dbReference>
<feature type="domain" description="HTH luxR-type" evidence="8">
    <location>
        <begin position="132"/>
        <end position="188"/>
    </location>
</feature>
<sequence>MAAVPQLTDEALAEQYQKRNSAALAELMSRYLPLIQKYAVQYQNVFDFDDLVQEGCIGLLDAVRSFHRDNHTKFSTYALVCIRNRVQKAVEKATSQKAAALRNHVPLEDAEVVSDDSSPEQIFLNREALEAVMNGIQTLLTPMERKVLFAALEGMDYQTIAKSLNISPKSVDNALQRVRRKLKTIHRP</sequence>
<dbReference type="InterPro" id="IPR013249">
    <property type="entry name" value="RNA_pol_sigma70_r4_t2"/>
</dbReference>
<evidence type="ECO:0000256" key="2">
    <source>
        <dbReference type="ARBA" id="ARBA00021245"/>
    </source>
</evidence>
<dbReference type="PROSITE" id="PS50043">
    <property type="entry name" value="HTH_LUXR_2"/>
    <property type="match status" value="1"/>
</dbReference>
<dbReference type="Gene3D" id="1.20.120.1810">
    <property type="match status" value="1"/>
</dbReference>
<keyword evidence="3" id="KW-0805">Transcription regulation</keyword>
<dbReference type="EMBL" id="DVJP01000076">
    <property type="protein sequence ID" value="HIS77380.1"/>
    <property type="molecule type" value="Genomic_DNA"/>
</dbReference>
<dbReference type="SUPFAM" id="SSF46894">
    <property type="entry name" value="C-terminal effector domain of the bipartite response regulators"/>
    <property type="match status" value="1"/>
</dbReference>
<dbReference type="Pfam" id="PF08281">
    <property type="entry name" value="Sigma70_r4_2"/>
    <property type="match status" value="1"/>
</dbReference>
<comment type="similarity">
    <text evidence="1">Belongs to the sigma-70 factor family.</text>
</comment>
<gene>
    <name evidence="9" type="ORF">IAB51_11340</name>
</gene>
<proteinExistence type="inferred from homology"/>
<dbReference type="PROSITE" id="PS00622">
    <property type="entry name" value="HTH_LUXR_1"/>
    <property type="match status" value="1"/>
</dbReference>
<evidence type="ECO:0000313" key="9">
    <source>
        <dbReference type="EMBL" id="HIS77380.1"/>
    </source>
</evidence>
<dbReference type="PROSITE" id="PS00715">
    <property type="entry name" value="SIGMA70_1"/>
    <property type="match status" value="1"/>
</dbReference>
<evidence type="ECO:0000256" key="6">
    <source>
        <dbReference type="ARBA" id="ARBA00023163"/>
    </source>
</evidence>
<dbReference type="Pfam" id="PF04542">
    <property type="entry name" value="Sigma70_r2"/>
    <property type="match status" value="1"/>
</dbReference>
<evidence type="ECO:0000256" key="3">
    <source>
        <dbReference type="ARBA" id="ARBA00023015"/>
    </source>
</evidence>
<dbReference type="Gene3D" id="1.10.10.10">
    <property type="entry name" value="Winged helix-like DNA-binding domain superfamily/Winged helix DNA-binding domain"/>
    <property type="match status" value="1"/>
</dbReference>
<organism evidence="9 10">
    <name type="scientific">Candidatus Merdivicinus excrementipullorum</name>
    <dbReference type="NCBI Taxonomy" id="2840867"/>
    <lineage>
        <taxon>Bacteria</taxon>
        <taxon>Bacillati</taxon>
        <taxon>Bacillota</taxon>
        <taxon>Clostridia</taxon>
        <taxon>Eubacteriales</taxon>
        <taxon>Oscillospiraceae</taxon>
        <taxon>Oscillospiraceae incertae sedis</taxon>
        <taxon>Candidatus Merdivicinus</taxon>
    </lineage>
</organism>
<dbReference type="GO" id="GO:0006352">
    <property type="term" value="P:DNA-templated transcription initiation"/>
    <property type="evidence" value="ECO:0007669"/>
    <property type="project" value="InterPro"/>
</dbReference>
<dbReference type="AlphaFoldDB" id="A0A9D1FQA6"/>
<dbReference type="InterPro" id="IPR014284">
    <property type="entry name" value="RNA_pol_sigma-70_dom"/>
</dbReference>
<keyword evidence="6" id="KW-0804">Transcription</keyword>
<name>A0A9D1FQA6_9FIRM</name>
<dbReference type="PRINTS" id="PR00038">
    <property type="entry name" value="HTHLUXR"/>
</dbReference>
<dbReference type="PRINTS" id="PR00046">
    <property type="entry name" value="SIGMA70FCT"/>
</dbReference>
<evidence type="ECO:0000256" key="4">
    <source>
        <dbReference type="ARBA" id="ARBA00023082"/>
    </source>
</evidence>
<keyword evidence="4" id="KW-0731">Sigma factor</keyword>
<dbReference type="InterPro" id="IPR036388">
    <property type="entry name" value="WH-like_DNA-bd_sf"/>
</dbReference>
<dbReference type="GO" id="GO:0003677">
    <property type="term" value="F:DNA binding"/>
    <property type="evidence" value="ECO:0007669"/>
    <property type="project" value="UniProtKB-KW"/>
</dbReference>
<dbReference type="NCBIfam" id="TIGR02937">
    <property type="entry name" value="sigma70-ECF"/>
    <property type="match status" value="1"/>
</dbReference>
<dbReference type="PANTHER" id="PTHR30385">
    <property type="entry name" value="SIGMA FACTOR F FLAGELLAR"/>
    <property type="match status" value="1"/>
</dbReference>
<evidence type="ECO:0000313" key="10">
    <source>
        <dbReference type="Proteomes" id="UP000824002"/>
    </source>
</evidence>
<dbReference type="InterPro" id="IPR000792">
    <property type="entry name" value="Tscrpt_reg_LuxR_C"/>
</dbReference>
<accession>A0A9D1FQA6</accession>
<keyword evidence="5" id="KW-0238">DNA-binding</keyword>
<evidence type="ECO:0000256" key="1">
    <source>
        <dbReference type="ARBA" id="ARBA00007788"/>
    </source>
</evidence>